<reference evidence="2 3" key="1">
    <citation type="journal article" date="2023" name="G3 (Bethesda)">
        <title>A chromosome-length genome assembly and annotation of blackberry (Rubus argutus, cv. 'Hillquist').</title>
        <authorList>
            <person name="Bruna T."/>
            <person name="Aryal R."/>
            <person name="Dudchenko O."/>
            <person name="Sargent D.J."/>
            <person name="Mead D."/>
            <person name="Buti M."/>
            <person name="Cavallini A."/>
            <person name="Hytonen T."/>
            <person name="Andres J."/>
            <person name="Pham M."/>
            <person name="Weisz D."/>
            <person name="Mascagni F."/>
            <person name="Usai G."/>
            <person name="Natali L."/>
            <person name="Bassil N."/>
            <person name="Fernandez G.E."/>
            <person name="Lomsadze A."/>
            <person name="Armour M."/>
            <person name="Olukolu B."/>
            <person name="Poorten T."/>
            <person name="Britton C."/>
            <person name="Davik J."/>
            <person name="Ashrafi H."/>
            <person name="Aiden E.L."/>
            <person name="Borodovsky M."/>
            <person name="Worthington M."/>
        </authorList>
    </citation>
    <scope>NUCLEOTIDE SEQUENCE [LARGE SCALE GENOMIC DNA]</scope>
    <source>
        <strain evidence="2">PI 553951</strain>
    </source>
</reference>
<keyword evidence="3" id="KW-1185">Reference proteome</keyword>
<protein>
    <submittedName>
        <fullName evidence="2">Uncharacterized protein</fullName>
    </submittedName>
</protein>
<dbReference type="EMBL" id="JBEDUW010000007">
    <property type="protein sequence ID" value="KAK9913399.1"/>
    <property type="molecule type" value="Genomic_DNA"/>
</dbReference>
<dbReference type="PANTHER" id="PTHR33103">
    <property type="entry name" value="OS01G0153900 PROTEIN"/>
    <property type="match status" value="1"/>
</dbReference>
<sequence length="271" mass="29650">MSTFINAETEIEIFLKLTIIREKEKVLFAEANKDFVDNLLGIMTFPTSALISFSPDSFGMLKNISRSIEEMHVFFNPMKSSLLSSKPAAHFSHENVLLTEEVQDSQPFADISSVVKPPFFMCEECTLKSKPFYVAVDPKSVCPGCNKEMAQPAYYRGTPTEVENKEEGFVRSESKYIITDNLEVHPMLTSSLTTRMVLGAESGLVEEVIVAGTKKKLVMLELLKAAVQDSDTVLSDVFFSDALRDIMATMSTTGGTQGAGDGTAPGGSLNA</sequence>
<dbReference type="InterPro" id="IPR007750">
    <property type="entry name" value="DUF674"/>
</dbReference>
<evidence type="ECO:0000313" key="3">
    <source>
        <dbReference type="Proteomes" id="UP001457282"/>
    </source>
</evidence>
<accession>A0AAW1W2A5</accession>
<feature type="region of interest" description="Disordered" evidence="1">
    <location>
        <begin position="251"/>
        <end position="271"/>
    </location>
</feature>
<evidence type="ECO:0000313" key="2">
    <source>
        <dbReference type="EMBL" id="KAK9913399.1"/>
    </source>
</evidence>
<proteinExistence type="predicted"/>
<evidence type="ECO:0000256" key="1">
    <source>
        <dbReference type="SAM" id="MobiDB-lite"/>
    </source>
</evidence>
<dbReference type="PANTHER" id="PTHR33103:SF19">
    <property type="entry name" value="OS09G0544700 PROTEIN"/>
    <property type="match status" value="1"/>
</dbReference>
<name>A0AAW1W2A5_RUBAR</name>
<gene>
    <name evidence="2" type="ORF">M0R45_037217</name>
</gene>
<comment type="caution">
    <text evidence="2">The sequence shown here is derived from an EMBL/GenBank/DDBJ whole genome shotgun (WGS) entry which is preliminary data.</text>
</comment>
<dbReference type="Pfam" id="PF05056">
    <property type="entry name" value="DUF674"/>
    <property type="match status" value="2"/>
</dbReference>
<feature type="compositionally biased region" description="Gly residues" evidence="1">
    <location>
        <begin position="255"/>
        <end position="265"/>
    </location>
</feature>
<dbReference type="AlphaFoldDB" id="A0AAW1W2A5"/>
<dbReference type="Proteomes" id="UP001457282">
    <property type="component" value="Unassembled WGS sequence"/>
</dbReference>
<organism evidence="2 3">
    <name type="scientific">Rubus argutus</name>
    <name type="common">Southern blackberry</name>
    <dbReference type="NCBI Taxonomy" id="59490"/>
    <lineage>
        <taxon>Eukaryota</taxon>
        <taxon>Viridiplantae</taxon>
        <taxon>Streptophyta</taxon>
        <taxon>Embryophyta</taxon>
        <taxon>Tracheophyta</taxon>
        <taxon>Spermatophyta</taxon>
        <taxon>Magnoliopsida</taxon>
        <taxon>eudicotyledons</taxon>
        <taxon>Gunneridae</taxon>
        <taxon>Pentapetalae</taxon>
        <taxon>rosids</taxon>
        <taxon>fabids</taxon>
        <taxon>Rosales</taxon>
        <taxon>Rosaceae</taxon>
        <taxon>Rosoideae</taxon>
        <taxon>Rosoideae incertae sedis</taxon>
        <taxon>Rubus</taxon>
    </lineage>
</organism>